<dbReference type="Pfam" id="PF00364">
    <property type="entry name" value="Biotin_lipoyl"/>
    <property type="match status" value="1"/>
</dbReference>
<evidence type="ECO:0000256" key="6">
    <source>
        <dbReference type="RuleBase" id="RU003423"/>
    </source>
</evidence>
<dbReference type="AlphaFoldDB" id="A0A410Q8R9"/>
<organism evidence="10 11">
    <name type="scientific">Acidilutibacter cellobiosedens</name>
    <dbReference type="NCBI Taxonomy" id="2507161"/>
    <lineage>
        <taxon>Bacteria</taxon>
        <taxon>Bacillati</taxon>
        <taxon>Bacillota</taxon>
        <taxon>Tissierellia</taxon>
        <taxon>Tissierellales</taxon>
        <taxon>Acidilutibacteraceae</taxon>
        <taxon>Acidilutibacter</taxon>
    </lineage>
</organism>
<comment type="cofactor">
    <cofactor evidence="1 6">
        <name>(R)-lipoate</name>
        <dbReference type="ChEBI" id="CHEBI:83088"/>
    </cofactor>
</comment>
<dbReference type="CDD" id="cd06849">
    <property type="entry name" value="lipoyl_domain"/>
    <property type="match status" value="1"/>
</dbReference>
<dbReference type="GO" id="GO:0005737">
    <property type="term" value="C:cytoplasm"/>
    <property type="evidence" value="ECO:0007669"/>
    <property type="project" value="TreeGrafter"/>
</dbReference>
<proteinExistence type="inferred from homology"/>
<evidence type="ECO:0000256" key="7">
    <source>
        <dbReference type="SAM" id="MobiDB-lite"/>
    </source>
</evidence>
<dbReference type="PANTHER" id="PTHR43178">
    <property type="entry name" value="DIHYDROLIPOAMIDE ACETYLTRANSFERASE COMPONENT OF PYRUVATE DEHYDROGENASE COMPLEX"/>
    <property type="match status" value="1"/>
</dbReference>
<comment type="similarity">
    <text evidence="2 6">Belongs to the 2-oxoacid dehydrogenase family.</text>
</comment>
<name>A0A410Q8R9_9FIRM</name>
<dbReference type="EMBL" id="CP035282">
    <property type="protein sequence ID" value="QAT60385.1"/>
    <property type="molecule type" value="Genomic_DNA"/>
</dbReference>
<dbReference type="PANTHER" id="PTHR43178:SF5">
    <property type="entry name" value="LIPOAMIDE ACYLTRANSFERASE COMPONENT OF BRANCHED-CHAIN ALPHA-KETO ACID DEHYDROGENASE COMPLEX, MITOCHONDRIAL"/>
    <property type="match status" value="1"/>
</dbReference>
<feature type="compositionally biased region" description="Basic and acidic residues" evidence="7">
    <location>
        <begin position="105"/>
        <end position="118"/>
    </location>
</feature>
<dbReference type="SUPFAM" id="SSF51230">
    <property type="entry name" value="Single hybrid motif"/>
    <property type="match status" value="1"/>
</dbReference>
<dbReference type="FunFam" id="3.30.559.10:FF:000007">
    <property type="entry name" value="Dihydrolipoamide acetyltransferase component of pyruvate dehydrogenase complex"/>
    <property type="match status" value="1"/>
</dbReference>
<protein>
    <recommendedName>
        <fullName evidence="6">Dihydrolipoamide acetyltransferase component of pyruvate dehydrogenase complex</fullName>
        <ecNumber evidence="6">2.3.1.-</ecNumber>
    </recommendedName>
</protein>
<dbReference type="Gene3D" id="2.40.50.100">
    <property type="match status" value="1"/>
</dbReference>
<keyword evidence="3 6" id="KW-0808">Transferase</keyword>
<dbReference type="SUPFAM" id="SSF47005">
    <property type="entry name" value="Peripheral subunit-binding domain of 2-oxo acid dehydrogenase complex"/>
    <property type="match status" value="1"/>
</dbReference>
<dbReference type="InterPro" id="IPR036625">
    <property type="entry name" value="E3-bd_dom_sf"/>
</dbReference>
<evidence type="ECO:0000256" key="4">
    <source>
        <dbReference type="ARBA" id="ARBA00022823"/>
    </source>
</evidence>
<dbReference type="PROSITE" id="PS51826">
    <property type="entry name" value="PSBD"/>
    <property type="match status" value="1"/>
</dbReference>
<evidence type="ECO:0000313" key="10">
    <source>
        <dbReference type="EMBL" id="QAT60385.1"/>
    </source>
</evidence>
<dbReference type="EC" id="2.3.1.-" evidence="6"/>
<keyword evidence="11" id="KW-1185">Reference proteome</keyword>
<evidence type="ECO:0000256" key="2">
    <source>
        <dbReference type="ARBA" id="ARBA00007317"/>
    </source>
</evidence>
<dbReference type="InterPro" id="IPR011053">
    <property type="entry name" value="Single_hybrid_motif"/>
</dbReference>
<dbReference type="InterPro" id="IPR000089">
    <property type="entry name" value="Biotin_lipoyl"/>
</dbReference>
<feature type="domain" description="Peripheral subunit-binding (PSBD)" evidence="9">
    <location>
        <begin position="121"/>
        <end position="158"/>
    </location>
</feature>
<keyword evidence="4 6" id="KW-0450">Lipoyl</keyword>
<feature type="domain" description="Lipoyl-binding" evidence="8">
    <location>
        <begin position="2"/>
        <end position="79"/>
    </location>
</feature>
<dbReference type="OrthoDB" id="9805770at2"/>
<dbReference type="RefSeq" id="WP_128751787.1">
    <property type="nucleotide sequence ID" value="NZ_CP035282.1"/>
</dbReference>
<dbReference type="Pfam" id="PF02817">
    <property type="entry name" value="E3_binding"/>
    <property type="match status" value="1"/>
</dbReference>
<evidence type="ECO:0000259" key="9">
    <source>
        <dbReference type="PROSITE" id="PS51826"/>
    </source>
</evidence>
<dbReference type="PROSITE" id="PS50968">
    <property type="entry name" value="BIOTINYL_LIPOYL"/>
    <property type="match status" value="1"/>
</dbReference>
<feature type="region of interest" description="Disordered" evidence="7">
    <location>
        <begin position="90"/>
        <end position="118"/>
    </location>
</feature>
<accession>A0A410Q8R9</accession>
<evidence type="ECO:0000256" key="1">
    <source>
        <dbReference type="ARBA" id="ARBA00001938"/>
    </source>
</evidence>
<evidence type="ECO:0000259" key="8">
    <source>
        <dbReference type="PROSITE" id="PS50968"/>
    </source>
</evidence>
<evidence type="ECO:0000256" key="5">
    <source>
        <dbReference type="ARBA" id="ARBA00023315"/>
    </source>
</evidence>
<keyword evidence="5 6" id="KW-0012">Acyltransferase</keyword>
<dbReference type="InterPro" id="IPR050743">
    <property type="entry name" value="2-oxoacid_DH_E2_comp"/>
</dbReference>
<dbReference type="GO" id="GO:0031405">
    <property type="term" value="F:lipoic acid binding"/>
    <property type="evidence" value="ECO:0007669"/>
    <property type="project" value="TreeGrafter"/>
</dbReference>
<dbReference type="Gene3D" id="4.10.320.10">
    <property type="entry name" value="E3-binding domain"/>
    <property type="match status" value="1"/>
</dbReference>
<dbReference type="Gene3D" id="3.30.559.10">
    <property type="entry name" value="Chloramphenicol acetyltransferase-like domain"/>
    <property type="match status" value="1"/>
</dbReference>
<dbReference type="Proteomes" id="UP000287969">
    <property type="component" value="Chromosome"/>
</dbReference>
<dbReference type="KEGG" id="spoa:EQM13_01760"/>
<dbReference type="InterPro" id="IPR001078">
    <property type="entry name" value="2-oxoacid_DH_actylTfrase"/>
</dbReference>
<sequence>MAELVLMPKMGLTMTEGFLTNWKKSEGDIVTKGDTLFEVETDKLTNEYKSTVSGVLRKIIIKEGTVKVLEPVAIIAETGEDISGLLKKLGENTQPDTPNLKPKTVSKESGKSVVSNRERVKISPRAKKIAKELNVDISLVKGTGPENSITEDDIRNYSENKKSTNKKVSPTATVVAEQLNVDIDKIQKDTRIMKDDVIKFKLSEELAKYADPKESRKPMNTMRKVIGKRMLESVQTSPTVNYNIKVDTSALKHIREELKATLKVSYTDILVKIVSKTLLKFPLLNSSIDGNEIIIRNYVNMGVAVALHEGLLVPVIKYANVKGLKEISGELKELAEKAKNNELTPDELSGGTFTISNLGMFGIELFTPIINQPEVAILGVNTINEEAKVINGQLVIKPIMNLSLTADHRVIDGAAAAAFMAKLKEYIEKPGLLLI</sequence>
<dbReference type="InterPro" id="IPR004167">
    <property type="entry name" value="PSBD"/>
</dbReference>
<evidence type="ECO:0000313" key="11">
    <source>
        <dbReference type="Proteomes" id="UP000287969"/>
    </source>
</evidence>
<dbReference type="Pfam" id="PF00198">
    <property type="entry name" value="2-oxoacid_dh"/>
    <property type="match status" value="1"/>
</dbReference>
<gene>
    <name evidence="10" type="ORF">EQM13_01760</name>
</gene>
<dbReference type="InterPro" id="IPR023213">
    <property type="entry name" value="CAT-like_dom_sf"/>
</dbReference>
<dbReference type="SUPFAM" id="SSF52777">
    <property type="entry name" value="CoA-dependent acyltransferases"/>
    <property type="match status" value="1"/>
</dbReference>
<evidence type="ECO:0000256" key="3">
    <source>
        <dbReference type="ARBA" id="ARBA00022679"/>
    </source>
</evidence>
<reference evidence="11" key="1">
    <citation type="submission" date="2019-01" db="EMBL/GenBank/DDBJ databases">
        <title>Draft genomes of a novel of Sporanaerobacter strains.</title>
        <authorList>
            <person name="Ma S."/>
        </authorList>
    </citation>
    <scope>NUCLEOTIDE SEQUENCE [LARGE SCALE GENOMIC DNA]</scope>
    <source>
        <strain evidence="11">NJN-17</strain>
    </source>
</reference>
<dbReference type="GO" id="GO:0016407">
    <property type="term" value="F:acetyltransferase activity"/>
    <property type="evidence" value="ECO:0007669"/>
    <property type="project" value="TreeGrafter"/>
</dbReference>